<dbReference type="Proteomes" id="UP000029507">
    <property type="component" value="Chromosome"/>
</dbReference>
<reference evidence="6 7" key="1">
    <citation type="submission" date="2014-08" db="EMBL/GenBank/DDBJ databases">
        <title>Comparative genomics of the Paenibacillus odorifer group.</title>
        <authorList>
            <person name="den Bakker H.C."/>
            <person name="Tsai Y.-C."/>
            <person name="Martin N."/>
            <person name="Korlach J."/>
            <person name="Wiedmann M."/>
        </authorList>
    </citation>
    <scope>NUCLEOTIDE SEQUENCE [LARGE SCALE GENOMIC DNA]</scope>
    <source>
        <strain evidence="6 7">DSM 14472</strain>
    </source>
</reference>
<dbReference type="GO" id="GO:1901982">
    <property type="term" value="F:maltose binding"/>
    <property type="evidence" value="ECO:0007669"/>
    <property type="project" value="TreeGrafter"/>
</dbReference>
<evidence type="ECO:0000313" key="6">
    <source>
        <dbReference type="EMBL" id="AIQ64983.1"/>
    </source>
</evidence>
<dbReference type="KEGG" id="pste:PSTEL_19575"/>
<dbReference type="AlphaFoldDB" id="A0A089M0F9"/>
<keyword evidence="7" id="KW-1185">Reference proteome</keyword>
<feature type="region of interest" description="Disordered" evidence="4">
    <location>
        <begin position="26"/>
        <end position="51"/>
    </location>
</feature>
<evidence type="ECO:0000256" key="1">
    <source>
        <dbReference type="ARBA" id="ARBA00008520"/>
    </source>
</evidence>
<dbReference type="RefSeq" id="WP_038697683.1">
    <property type="nucleotide sequence ID" value="NZ_CP009286.1"/>
</dbReference>
<dbReference type="PANTHER" id="PTHR30061:SF50">
    <property type="entry name" value="MALTOSE_MALTODEXTRIN-BINDING PERIPLASMIC PROTEIN"/>
    <property type="match status" value="1"/>
</dbReference>
<evidence type="ECO:0000313" key="7">
    <source>
        <dbReference type="Proteomes" id="UP000029507"/>
    </source>
</evidence>
<protein>
    <recommendedName>
        <fullName evidence="8">ABC transporter substrate-binding protein</fullName>
    </recommendedName>
</protein>
<dbReference type="SUPFAM" id="SSF53850">
    <property type="entry name" value="Periplasmic binding protein-like II"/>
    <property type="match status" value="1"/>
</dbReference>
<accession>A0A089M0F9</accession>
<dbReference type="InterPro" id="IPR006059">
    <property type="entry name" value="SBP"/>
</dbReference>
<organism evidence="6 7">
    <name type="scientific">Paenibacillus stellifer</name>
    <dbReference type="NCBI Taxonomy" id="169760"/>
    <lineage>
        <taxon>Bacteria</taxon>
        <taxon>Bacillati</taxon>
        <taxon>Bacillota</taxon>
        <taxon>Bacilli</taxon>
        <taxon>Bacillales</taxon>
        <taxon>Paenibacillaceae</taxon>
        <taxon>Paenibacillus</taxon>
    </lineage>
</organism>
<evidence type="ECO:0000256" key="2">
    <source>
        <dbReference type="ARBA" id="ARBA00022448"/>
    </source>
</evidence>
<evidence type="ECO:0008006" key="8">
    <source>
        <dbReference type="Google" id="ProtNLM"/>
    </source>
</evidence>
<keyword evidence="2" id="KW-0813">Transport</keyword>
<comment type="similarity">
    <text evidence="1">Belongs to the bacterial solute-binding protein 1 family.</text>
</comment>
<gene>
    <name evidence="6" type="ORF">PSTEL_19575</name>
</gene>
<dbReference type="GO" id="GO:0015768">
    <property type="term" value="P:maltose transport"/>
    <property type="evidence" value="ECO:0007669"/>
    <property type="project" value="TreeGrafter"/>
</dbReference>
<dbReference type="GO" id="GO:0042956">
    <property type="term" value="P:maltodextrin transmembrane transport"/>
    <property type="evidence" value="ECO:0007669"/>
    <property type="project" value="TreeGrafter"/>
</dbReference>
<dbReference type="PANTHER" id="PTHR30061">
    <property type="entry name" value="MALTOSE-BINDING PERIPLASMIC PROTEIN"/>
    <property type="match status" value="1"/>
</dbReference>
<proteinExistence type="inferred from homology"/>
<dbReference type="STRING" id="169760.PSTEL_19575"/>
<sequence>MLKRKNYGLLFAILLLALTSLSPSVDLSESNNPLPQSDNQSPSRTSSLRQTGDPVALRVAVALDDNGFSELQRISDRYALSKGVSVTLENMGPHPNSETLIHELTVGTMPDIVMTDAGQIRELAQGGYLLPADAYQNSPGGTPLTPLLPLLQWNGYTWGVPLDVDPYVFVYETQVLKSLGMDHVPGSVEEWDSLLQVMKPASGKYVLALDKNNPYGLSALLESMGSPLYPAARKALEWVQKNRASIYSSGGQEEIVWEMLKQGRIGAAVIPYSVWREHAGSEEGLTVETPWGAEGAEPQSLLSRSFALSAQSHNPEAAADWLYYLTSPEAQTDWLQSTGMLPAASEPYQNEPGVAASLPFDPEALLKEKAQADEPKPAWTTMVTAARELLTGKLDAPGFLAAVSSAAK</sequence>
<name>A0A089M0F9_9BACL</name>
<dbReference type="Gene3D" id="3.40.190.10">
    <property type="entry name" value="Periplasmic binding protein-like II"/>
    <property type="match status" value="1"/>
</dbReference>
<evidence type="ECO:0000256" key="5">
    <source>
        <dbReference type="SAM" id="SignalP"/>
    </source>
</evidence>
<dbReference type="EMBL" id="CP009286">
    <property type="protein sequence ID" value="AIQ64983.1"/>
    <property type="molecule type" value="Genomic_DNA"/>
</dbReference>
<evidence type="ECO:0000256" key="4">
    <source>
        <dbReference type="SAM" id="MobiDB-lite"/>
    </source>
</evidence>
<keyword evidence="3 5" id="KW-0732">Signal</keyword>
<feature type="signal peptide" evidence="5">
    <location>
        <begin position="1"/>
        <end position="24"/>
    </location>
</feature>
<dbReference type="GO" id="GO:0055052">
    <property type="term" value="C:ATP-binding cassette (ABC) transporter complex, substrate-binding subunit-containing"/>
    <property type="evidence" value="ECO:0007669"/>
    <property type="project" value="TreeGrafter"/>
</dbReference>
<dbReference type="HOGENOM" id="CLU_663645_0_0_9"/>
<dbReference type="Pfam" id="PF13416">
    <property type="entry name" value="SBP_bac_8"/>
    <property type="match status" value="1"/>
</dbReference>
<evidence type="ECO:0000256" key="3">
    <source>
        <dbReference type="ARBA" id="ARBA00022729"/>
    </source>
</evidence>
<feature type="chain" id="PRO_5038718454" description="ABC transporter substrate-binding protein" evidence="5">
    <location>
        <begin position="25"/>
        <end position="408"/>
    </location>
</feature>
<feature type="compositionally biased region" description="Polar residues" evidence="4">
    <location>
        <begin position="26"/>
        <end position="50"/>
    </location>
</feature>